<evidence type="ECO:0000313" key="6">
    <source>
        <dbReference type="Proteomes" id="UP000501094"/>
    </source>
</evidence>
<protein>
    <recommendedName>
        <fullName evidence="3">50S ribosomal subunit assembly factor BipA</fullName>
    </recommendedName>
</protein>
<dbReference type="NCBIfam" id="TIGR00231">
    <property type="entry name" value="small_GTP"/>
    <property type="match status" value="1"/>
</dbReference>
<dbReference type="FunFam" id="3.30.70.240:FF:000002">
    <property type="entry name" value="GTP-binding protein TypA"/>
    <property type="match status" value="1"/>
</dbReference>
<dbReference type="CDD" id="cd01891">
    <property type="entry name" value="TypA_BipA"/>
    <property type="match status" value="1"/>
</dbReference>
<dbReference type="FunFam" id="3.40.50.300:FF:000055">
    <property type="entry name" value="GTP-binding protein TypA"/>
    <property type="match status" value="1"/>
</dbReference>
<dbReference type="SUPFAM" id="SSF54980">
    <property type="entry name" value="EF-G C-terminal domain-like"/>
    <property type="match status" value="2"/>
</dbReference>
<evidence type="ECO:0000256" key="2">
    <source>
        <dbReference type="ARBA" id="ARBA00023134"/>
    </source>
</evidence>
<dbReference type="PANTHER" id="PTHR42908">
    <property type="entry name" value="TRANSLATION ELONGATION FACTOR-RELATED"/>
    <property type="match status" value="1"/>
</dbReference>
<dbReference type="PROSITE" id="PS00301">
    <property type="entry name" value="G_TR_1"/>
    <property type="match status" value="1"/>
</dbReference>
<dbReference type="Gene3D" id="2.40.30.10">
    <property type="entry name" value="Translation factors"/>
    <property type="match status" value="1"/>
</dbReference>
<dbReference type="InterPro" id="IPR048876">
    <property type="entry name" value="BipA_C"/>
</dbReference>
<dbReference type="Pfam" id="PF00679">
    <property type="entry name" value="EFG_C"/>
    <property type="match status" value="1"/>
</dbReference>
<dbReference type="CDD" id="cd03691">
    <property type="entry name" value="BipA_TypA_II"/>
    <property type="match status" value="1"/>
</dbReference>
<keyword evidence="6" id="KW-1185">Reference proteome</keyword>
<evidence type="ECO:0000259" key="4">
    <source>
        <dbReference type="PROSITE" id="PS51722"/>
    </source>
</evidence>
<name>A0A6H1Q4E8_9PROT</name>
<reference evidence="5 6" key="1">
    <citation type="journal article" date="2020" name="Nat. Microbiol.">
        <title>Lysogenic host-virus interactions in SAR11 marine bacteria.</title>
        <authorList>
            <person name="Morris R.M."/>
            <person name="Cain K.R."/>
            <person name="Hvorecny K.L."/>
            <person name="Kollman J.M."/>
        </authorList>
    </citation>
    <scope>NUCLEOTIDE SEQUENCE [LARGE SCALE GENOMIC DNA]</scope>
    <source>
        <strain evidence="5 6">NP1</strain>
    </source>
</reference>
<gene>
    <name evidence="5" type="primary">typA</name>
    <name evidence="5" type="ORF">E5R92_05490</name>
</gene>
<dbReference type="Pfam" id="PF00009">
    <property type="entry name" value="GTP_EFTU"/>
    <property type="match status" value="1"/>
</dbReference>
<keyword evidence="1" id="KW-0547">Nucleotide-binding</keyword>
<dbReference type="InterPro" id="IPR005225">
    <property type="entry name" value="Small_GTP-bd"/>
</dbReference>
<dbReference type="InterPro" id="IPR047042">
    <property type="entry name" value="BipA_II"/>
</dbReference>
<dbReference type="SUPFAM" id="SSF52540">
    <property type="entry name" value="P-loop containing nucleoside triphosphate hydrolases"/>
    <property type="match status" value="1"/>
</dbReference>
<dbReference type="GO" id="GO:0097216">
    <property type="term" value="F:guanosine tetraphosphate binding"/>
    <property type="evidence" value="ECO:0007669"/>
    <property type="project" value="UniProtKB-ARBA"/>
</dbReference>
<dbReference type="SUPFAM" id="SSF50447">
    <property type="entry name" value="Translation proteins"/>
    <property type="match status" value="1"/>
</dbReference>
<dbReference type="Pfam" id="PF21018">
    <property type="entry name" value="BipA_C"/>
    <property type="match status" value="1"/>
</dbReference>
<dbReference type="InterPro" id="IPR009000">
    <property type="entry name" value="Transl_B-barrel_sf"/>
</dbReference>
<dbReference type="EMBL" id="CP038852">
    <property type="protein sequence ID" value="QIZ21233.1"/>
    <property type="molecule type" value="Genomic_DNA"/>
</dbReference>
<keyword evidence="2" id="KW-0342">GTP-binding</keyword>
<dbReference type="FunFam" id="2.40.50.250:FF:000001">
    <property type="entry name" value="GTP-binding protein TypA"/>
    <property type="match status" value="1"/>
</dbReference>
<dbReference type="GO" id="GO:0005525">
    <property type="term" value="F:GTP binding"/>
    <property type="evidence" value="ECO:0007669"/>
    <property type="project" value="UniProtKB-KW"/>
</dbReference>
<dbReference type="InterPro" id="IPR035651">
    <property type="entry name" value="BipA_V"/>
</dbReference>
<dbReference type="Gene3D" id="2.40.50.250">
    <property type="entry name" value="bipa protein"/>
    <property type="match status" value="1"/>
</dbReference>
<dbReference type="InterPro" id="IPR000640">
    <property type="entry name" value="EFG_V-like"/>
</dbReference>
<dbReference type="InterPro" id="IPR047041">
    <property type="entry name" value="BipA_GTP-bd_dom"/>
</dbReference>
<dbReference type="RefSeq" id="WP_168607092.1">
    <property type="nucleotide sequence ID" value="NZ_CP038852.1"/>
</dbReference>
<evidence type="ECO:0000313" key="5">
    <source>
        <dbReference type="EMBL" id="QIZ21233.1"/>
    </source>
</evidence>
<dbReference type="PROSITE" id="PS51722">
    <property type="entry name" value="G_TR_2"/>
    <property type="match status" value="1"/>
</dbReference>
<dbReference type="Gene3D" id="3.40.50.300">
    <property type="entry name" value="P-loop containing nucleotide triphosphate hydrolases"/>
    <property type="match status" value="1"/>
</dbReference>
<dbReference type="GO" id="GO:0005829">
    <property type="term" value="C:cytosol"/>
    <property type="evidence" value="ECO:0007669"/>
    <property type="project" value="TreeGrafter"/>
</dbReference>
<dbReference type="GO" id="GO:0003924">
    <property type="term" value="F:GTPase activity"/>
    <property type="evidence" value="ECO:0007669"/>
    <property type="project" value="InterPro"/>
</dbReference>
<dbReference type="CDD" id="cd03710">
    <property type="entry name" value="BipA_TypA_C"/>
    <property type="match status" value="1"/>
</dbReference>
<feature type="domain" description="Tr-type G" evidence="4">
    <location>
        <begin position="3"/>
        <end position="198"/>
    </location>
</feature>
<evidence type="ECO:0000256" key="3">
    <source>
        <dbReference type="ARBA" id="ARBA00035722"/>
    </source>
</evidence>
<dbReference type="Gene3D" id="3.30.70.870">
    <property type="entry name" value="Elongation Factor G (Translational Gtpase), domain 3"/>
    <property type="match status" value="1"/>
</dbReference>
<dbReference type="KEGG" id="peg:E5R92_05490"/>
<dbReference type="PRINTS" id="PR00315">
    <property type="entry name" value="ELONGATNFCT"/>
</dbReference>
<dbReference type="Proteomes" id="UP000501094">
    <property type="component" value="Chromosome"/>
</dbReference>
<evidence type="ECO:0000256" key="1">
    <source>
        <dbReference type="ARBA" id="ARBA00022741"/>
    </source>
</evidence>
<proteinExistence type="predicted"/>
<dbReference type="GO" id="GO:1990904">
    <property type="term" value="C:ribonucleoprotein complex"/>
    <property type="evidence" value="ECO:0007669"/>
    <property type="project" value="TreeGrafter"/>
</dbReference>
<dbReference type="Gene3D" id="3.30.70.240">
    <property type="match status" value="1"/>
</dbReference>
<organism evidence="5 6">
    <name type="scientific">Candidatus Pelagibacter giovannonii</name>
    <dbReference type="NCBI Taxonomy" id="2563896"/>
    <lineage>
        <taxon>Bacteria</taxon>
        <taxon>Pseudomonadati</taxon>
        <taxon>Pseudomonadota</taxon>
        <taxon>Alphaproteobacteria</taxon>
        <taxon>Candidatus Pelagibacterales</taxon>
        <taxon>Candidatus Pelagibacteraceae</taxon>
        <taxon>Candidatus Pelagibacter</taxon>
    </lineage>
</organism>
<dbReference type="InterPro" id="IPR000795">
    <property type="entry name" value="T_Tr_GTP-bd_dom"/>
</dbReference>
<dbReference type="InterPro" id="IPR042116">
    <property type="entry name" value="TypA/BipA_C"/>
</dbReference>
<dbReference type="NCBIfam" id="TIGR01394">
    <property type="entry name" value="TypA_BipA"/>
    <property type="match status" value="1"/>
</dbReference>
<accession>A0A6H1Q4E8</accession>
<dbReference type="PANTHER" id="PTHR42908:SF8">
    <property type="entry name" value="TR-TYPE G DOMAIN-CONTAINING PROTEIN"/>
    <property type="match status" value="1"/>
</dbReference>
<dbReference type="InterPro" id="IPR006298">
    <property type="entry name" value="BipA"/>
</dbReference>
<dbReference type="InterPro" id="IPR035647">
    <property type="entry name" value="EFG_III/V"/>
</dbReference>
<dbReference type="InterPro" id="IPR031157">
    <property type="entry name" value="G_TR_CS"/>
</dbReference>
<sequence>MSNNIRNITIIAHVDHGKTTMIDNLMKQSGSFRENEVVDERLMDSGELEKERGITILAKPASIDWQDTRVNIIDTPGHRDFAAEVERVLSMADGALLLIDSAEGVMPQTKFVLAKALKQGLKPIVVINKLDKADQRANEVLDETFDLFVSLDANEEQLDFPVMYASGRSGWASKEVDGPRENLHPLLDLIIEHVKPAELDKTKPFAMLSTLLYADSFLGRSLVGKISQGTAKANQPIKAINLKGEKVDEGRLTKIFRYEGTKKVPIEVGEAGDIVVIAGLEKANVADTICDLEVNDPLPATPIDPPTMSITISVNSSPLAGTEGKKLTSTQIRDRLVTEAQNNVGISFSQNANVDAFVISGRGELMLEILLTQMRREGFEMTVSPPKVLYQKDEGGNRMEPIEEITVDVDEEFSSKIIDSMNRRKGKLLDLKDTGKDKKRLIFHAPTRGLMGYTSRFLTLTKGTGVINRIFHGYGKFEGEMDGRKNGALISMANGKAVAFAIFNLQARGEMFVTHNDPVYEGMIVGLAPKAGDMIINVMKGKQLTNMRTQGTDENVVLTPVRQMSIAEQLSMLNTDEALEITPKSLRLRKAILNPNDRKKNEKSSTPL</sequence>
<dbReference type="AlphaFoldDB" id="A0A6H1Q4E8"/>
<dbReference type="InterPro" id="IPR027417">
    <property type="entry name" value="P-loop_NTPase"/>
</dbReference>